<keyword evidence="2" id="KW-0805">Transcription regulation</keyword>
<dbReference type="GO" id="GO:0000981">
    <property type="term" value="F:DNA-binding transcription factor activity, RNA polymerase II-specific"/>
    <property type="evidence" value="ECO:0007669"/>
    <property type="project" value="TreeGrafter"/>
</dbReference>
<accession>A0A0X3PB54</accession>
<dbReference type="InterPro" id="IPR046360">
    <property type="entry name" value="T-box_DNA-bd"/>
</dbReference>
<feature type="region of interest" description="Disordered" evidence="7">
    <location>
        <begin position="193"/>
        <end position="247"/>
    </location>
</feature>
<evidence type="ECO:0000256" key="3">
    <source>
        <dbReference type="ARBA" id="ARBA00023125"/>
    </source>
</evidence>
<protein>
    <submittedName>
        <fullName evidence="9">T-box transcription factor TBX20</fullName>
    </submittedName>
</protein>
<dbReference type="GO" id="GO:0045893">
    <property type="term" value="P:positive regulation of DNA-templated transcription"/>
    <property type="evidence" value="ECO:0007669"/>
    <property type="project" value="InterPro"/>
</dbReference>
<evidence type="ECO:0000259" key="8">
    <source>
        <dbReference type="PROSITE" id="PS50252"/>
    </source>
</evidence>
<dbReference type="GO" id="GO:0001708">
    <property type="term" value="P:cell fate specification"/>
    <property type="evidence" value="ECO:0007669"/>
    <property type="project" value="TreeGrafter"/>
</dbReference>
<dbReference type="InterPro" id="IPR036960">
    <property type="entry name" value="T-box_sf"/>
</dbReference>
<comment type="caution">
    <text evidence="6">Lacks conserved residue(s) required for the propagation of feature annotation.</text>
</comment>
<dbReference type="InterPro" id="IPR001699">
    <property type="entry name" value="TF_T-box"/>
</dbReference>
<dbReference type="InterPro" id="IPR018186">
    <property type="entry name" value="TF_T-box_CS"/>
</dbReference>
<feature type="region of interest" description="Disordered" evidence="7">
    <location>
        <begin position="146"/>
        <end position="178"/>
    </location>
</feature>
<feature type="region of interest" description="Disordered" evidence="7">
    <location>
        <begin position="569"/>
        <end position="598"/>
    </location>
</feature>
<proteinExistence type="predicted"/>
<dbReference type="GO" id="GO:0000978">
    <property type="term" value="F:RNA polymerase II cis-regulatory region sequence-specific DNA binding"/>
    <property type="evidence" value="ECO:0007669"/>
    <property type="project" value="InterPro"/>
</dbReference>
<evidence type="ECO:0000256" key="4">
    <source>
        <dbReference type="ARBA" id="ARBA00023163"/>
    </source>
</evidence>
<dbReference type="Gene3D" id="2.60.40.820">
    <property type="entry name" value="Transcription factor, T-box"/>
    <property type="match status" value="1"/>
</dbReference>
<evidence type="ECO:0000256" key="6">
    <source>
        <dbReference type="PROSITE-ProRule" id="PRU00201"/>
    </source>
</evidence>
<evidence type="ECO:0000256" key="7">
    <source>
        <dbReference type="SAM" id="MobiDB-lite"/>
    </source>
</evidence>
<dbReference type="EMBL" id="GEEE01017903">
    <property type="protein sequence ID" value="JAP45322.1"/>
    <property type="molecule type" value="Transcribed_RNA"/>
</dbReference>
<gene>
    <name evidence="9" type="primary">TBX20</name>
    <name evidence="9" type="ORF">TR101393</name>
</gene>
<keyword evidence="5 6" id="KW-0539">Nucleus</keyword>
<comment type="subcellular location">
    <subcellularLocation>
        <location evidence="1 6">Nucleus</location>
    </subcellularLocation>
</comment>
<keyword evidence="4" id="KW-0804">Transcription</keyword>
<feature type="region of interest" description="Disordered" evidence="7">
    <location>
        <begin position="105"/>
        <end position="132"/>
    </location>
</feature>
<dbReference type="AlphaFoldDB" id="A0A0X3PB54"/>
<feature type="domain" description="T-box" evidence="8">
    <location>
        <begin position="261"/>
        <end position="452"/>
    </location>
</feature>
<dbReference type="GO" id="GO:0000785">
    <property type="term" value="C:chromatin"/>
    <property type="evidence" value="ECO:0007669"/>
    <property type="project" value="TreeGrafter"/>
</dbReference>
<dbReference type="SUPFAM" id="SSF49417">
    <property type="entry name" value="p53-like transcription factors"/>
    <property type="match status" value="1"/>
</dbReference>
<organism evidence="9">
    <name type="scientific">Schistocephalus solidus</name>
    <name type="common">Tapeworm</name>
    <dbReference type="NCBI Taxonomy" id="70667"/>
    <lineage>
        <taxon>Eukaryota</taxon>
        <taxon>Metazoa</taxon>
        <taxon>Spiralia</taxon>
        <taxon>Lophotrochozoa</taxon>
        <taxon>Platyhelminthes</taxon>
        <taxon>Cestoda</taxon>
        <taxon>Eucestoda</taxon>
        <taxon>Diphyllobothriidea</taxon>
        <taxon>Diphyllobothriidae</taxon>
        <taxon>Schistocephalus</taxon>
    </lineage>
</organism>
<name>A0A0X3PB54_SCHSO</name>
<dbReference type="PROSITE" id="PS01283">
    <property type="entry name" value="TBOX_1"/>
    <property type="match status" value="1"/>
</dbReference>
<evidence type="ECO:0000256" key="1">
    <source>
        <dbReference type="ARBA" id="ARBA00004123"/>
    </source>
</evidence>
<dbReference type="CDD" id="cd20193">
    <property type="entry name" value="T-box_TBX20-like"/>
    <property type="match status" value="1"/>
</dbReference>
<dbReference type="PROSITE" id="PS50252">
    <property type="entry name" value="TBOX_3"/>
    <property type="match status" value="1"/>
</dbReference>
<dbReference type="GO" id="GO:0007507">
    <property type="term" value="P:heart development"/>
    <property type="evidence" value="ECO:0007669"/>
    <property type="project" value="TreeGrafter"/>
</dbReference>
<reference evidence="9" key="1">
    <citation type="submission" date="2016-01" db="EMBL/GenBank/DDBJ databases">
        <title>Reference transcriptome for the parasite Schistocephalus solidus: insights into the molecular evolution of parasitism.</title>
        <authorList>
            <person name="Hebert F.O."/>
            <person name="Grambauer S."/>
            <person name="Barber I."/>
            <person name="Landry C.R."/>
            <person name="Aubin-Horth N."/>
        </authorList>
    </citation>
    <scope>NUCLEOTIDE SEQUENCE</scope>
</reference>
<dbReference type="PANTHER" id="PTHR11267:SF190">
    <property type="entry name" value="T-BOX TRANSCRIPTION FACTOR TBX20"/>
    <property type="match status" value="1"/>
</dbReference>
<evidence type="ECO:0000256" key="5">
    <source>
        <dbReference type="ARBA" id="ARBA00023242"/>
    </source>
</evidence>
<dbReference type="FunFam" id="2.60.40.820:FF:000008">
    <property type="entry name" value="T-box transcription factor TBX20"/>
    <property type="match status" value="1"/>
</dbReference>
<dbReference type="SMART" id="SM00425">
    <property type="entry name" value="TBOX"/>
    <property type="match status" value="1"/>
</dbReference>
<dbReference type="InterPro" id="IPR008967">
    <property type="entry name" value="p53-like_TF_DNA-bd_sf"/>
</dbReference>
<dbReference type="PANTHER" id="PTHR11267">
    <property type="entry name" value="T-BOX PROTEIN-RELATED"/>
    <property type="match status" value="1"/>
</dbReference>
<dbReference type="Pfam" id="PF00907">
    <property type="entry name" value="T-box"/>
    <property type="match status" value="1"/>
</dbReference>
<feature type="compositionally biased region" description="Polar residues" evidence="7">
    <location>
        <begin position="585"/>
        <end position="598"/>
    </location>
</feature>
<evidence type="ECO:0000313" key="9">
    <source>
        <dbReference type="EMBL" id="JAP45322.1"/>
    </source>
</evidence>
<keyword evidence="3 6" id="KW-0238">DNA-binding</keyword>
<evidence type="ECO:0000256" key="2">
    <source>
        <dbReference type="ARBA" id="ARBA00023015"/>
    </source>
</evidence>
<dbReference type="GO" id="GO:0005634">
    <property type="term" value="C:nucleus"/>
    <property type="evidence" value="ECO:0007669"/>
    <property type="project" value="UniProtKB-SubCell"/>
</dbReference>
<dbReference type="PRINTS" id="PR00937">
    <property type="entry name" value="TBOX"/>
</dbReference>
<feature type="compositionally biased region" description="Acidic residues" evidence="7">
    <location>
        <begin position="111"/>
        <end position="120"/>
    </location>
</feature>
<sequence length="751" mass="82854">MRKHTHTGNTLEATISSSVPLCRCSLQDLEDREPNRHLMIQSLDSGSTSPVKRQMKEEGELSMCDSPKRKRLQVETKSESVSALSAKAWAFSIDAIITRAANIPMTSSETSDSEDWPQNEDELRSDPGLPVSSASEVNYIQLGASWSHQTHPGPRSTALPTYRQTSPAPPPIGEQPSIDSMFVDKRRPWTIRDCDTPPLKTAYGTAASPRTTDNRCSFRGGPNSSPSHNQPDSRMEPPKGSSSLCRVSKGTGDLARVRCQLETRDLWTKFNELGTEMIITKSGRRMFPVVRVSFTGLKPATKYLVLMDIVPVDSKRYRYAYHRSSWLVAGKADPDVQQRCYVHPDAPFLGDQLSKQAISFEKLKLTNNVMDKHGYIILNSMHKYQPRIHLIKRSAVEPFLATPPQSLNSIRSDEIKTFEFPETVFIAVTAYQNQLITKLKIDCNPFAKGFRDSARLSDFERESMETLLATHTGTGGVIASLSNQFRSYIPPGTERGAGLEAVAADETTADNDDIMPSKHTLAPTSLHPSVLHQLTEVLSSPSKTHALYRKPSDGEELLKRLHSLQRHYDNHHPHRHPQQQQHQQGIPTNTHGSSVDATASAANSLNQRICLGKLFSQPASGTFQGSSLKPIDLSGTGTIREKKEEQHLPPHWLASRRLPRLPADMTLTSPAAAMLTYLHLIQQIHGPLGGPSGSSFLLGKPVEGPRVGSGTTTTQAPVVSTVATPIFASYRQLREDAARLAPTLATPTLMK</sequence>